<feature type="domain" description="RRM" evidence="4">
    <location>
        <begin position="101"/>
        <end position="177"/>
    </location>
</feature>
<dbReference type="InterPro" id="IPR035979">
    <property type="entry name" value="RBD_domain_sf"/>
</dbReference>
<protein>
    <submittedName>
        <fullName evidence="5">RNA recognition motif</fullName>
    </submittedName>
</protein>
<comment type="caution">
    <text evidence="5">The sequence shown here is derived from an EMBL/GenBank/DDBJ whole genome shotgun (WGS) entry which is preliminary data.</text>
</comment>
<dbReference type="Gene3D" id="3.30.70.330">
    <property type="match status" value="1"/>
</dbReference>
<dbReference type="PANTHER" id="PTHR23236">
    <property type="entry name" value="EUKARYOTIC TRANSLATION INITIATION FACTOR 4B/4H"/>
    <property type="match status" value="1"/>
</dbReference>
<dbReference type="SMART" id="SM00360">
    <property type="entry name" value="RRM"/>
    <property type="match status" value="1"/>
</dbReference>
<reference evidence="5" key="1">
    <citation type="submission" date="2021-05" db="EMBL/GenBank/DDBJ databases">
        <title>A free-living protist that lacks canonical eukaryotic 1 DNA replication and segregation systems.</title>
        <authorList>
            <person name="Salas-Leiva D.E."/>
            <person name="Tromer E.C."/>
            <person name="Curtis B.A."/>
            <person name="Jerlstrom-Hultqvist J."/>
            <person name="Kolisko M."/>
            <person name="Yi Z."/>
            <person name="Salas-Leiva J.S."/>
            <person name="Gallot-Lavallee L."/>
            <person name="Kops G.J.P.L."/>
            <person name="Archibald J.M."/>
            <person name="Simpson A.G.B."/>
            <person name="Roger A.J."/>
        </authorList>
    </citation>
    <scope>NUCLEOTIDE SEQUENCE</scope>
    <source>
        <strain evidence="5">BICM</strain>
    </source>
</reference>
<feature type="region of interest" description="Disordered" evidence="3">
    <location>
        <begin position="1"/>
        <end position="70"/>
    </location>
</feature>
<dbReference type="Pfam" id="PF00076">
    <property type="entry name" value="RRM_1"/>
    <property type="match status" value="1"/>
</dbReference>
<dbReference type="Proteomes" id="UP000717585">
    <property type="component" value="Unassembled WGS sequence"/>
</dbReference>
<feature type="compositionally biased region" description="Acidic residues" evidence="3">
    <location>
        <begin position="1"/>
        <end position="13"/>
    </location>
</feature>
<feature type="compositionally biased region" description="Basic and acidic residues" evidence="3">
    <location>
        <begin position="35"/>
        <end position="50"/>
    </location>
</feature>
<feature type="region of interest" description="Disordered" evidence="3">
    <location>
        <begin position="189"/>
        <end position="218"/>
    </location>
</feature>
<dbReference type="InterPro" id="IPR012677">
    <property type="entry name" value="Nucleotide-bd_a/b_plait_sf"/>
</dbReference>
<name>A0A8J6B2I0_9EUKA</name>
<dbReference type="SUPFAM" id="SSF54928">
    <property type="entry name" value="RNA-binding domain, RBD"/>
    <property type="match status" value="1"/>
</dbReference>
<evidence type="ECO:0000256" key="1">
    <source>
        <dbReference type="ARBA" id="ARBA00022884"/>
    </source>
</evidence>
<dbReference type="PROSITE" id="PS50102">
    <property type="entry name" value="RRM"/>
    <property type="match status" value="1"/>
</dbReference>
<organism evidence="5 6">
    <name type="scientific">Carpediemonas membranifera</name>
    <dbReference type="NCBI Taxonomy" id="201153"/>
    <lineage>
        <taxon>Eukaryota</taxon>
        <taxon>Metamonada</taxon>
        <taxon>Carpediemonas-like organisms</taxon>
        <taxon>Carpediemonas</taxon>
    </lineage>
</organism>
<evidence type="ECO:0000313" key="5">
    <source>
        <dbReference type="EMBL" id="KAG9391514.1"/>
    </source>
</evidence>
<dbReference type="InterPro" id="IPR000504">
    <property type="entry name" value="RRM_dom"/>
</dbReference>
<evidence type="ECO:0000313" key="6">
    <source>
        <dbReference type="Proteomes" id="UP000717585"/>
    </source>
</evidence>
<evidence type="ECO:0000259" key="4">
    <source>
        <dbReference type="PROSITE" id="PS50102"/>
    </source>
</evidence>
<feature type="compositionally biased region" description="Basic residues" evidence="3">
    <location>
        <begin position="189"/>
        <end position="199"/>
    </location>
</feature>
<keyword evidence="6" id="KW-1185">Reference proteome</keyword>
<dbReference type="EMBL" id="JAHDYR010000053">
    <property type="protein sequence ID" value="KAG9391514.1"/>
    <property type="molecule type" value="Genomic_DNA"/>
</dbReference>
<feature type="compositionally biased region" description="Basic residues" evidence="3">
    <location>
        <begin position="208"/>
        <end position="218"/>
    </location>
</feature>
<evidence type="ECO:0000256" key="3">
    <source>
        <dbReference type="SAM" id="MobiDB-lite"/>
    </source>
</evidence>
<sequence>MSQDAEETIEELEKELLESPGYEDHNDQFGADETGDAKPKDSGDDARDGNDDVDDLENELDELEKDVDETHRKIEETRQQLAGSHGMSVESLGVTREEDERSVFITGFDPAATDKDIEGYFAKCGEIVRVTIKRTPAGGSKGQAFIEFKDFDSVKMAVMLHDSIFRGREIRVLPKRTNIPGMGVKRLNTRGRGGYRGRGGRGGFRARGGYRGRGRGRY</sequence>
<dbReference type="AlphaFoldDB" id="A0A8J6B2I0"/>
<feature type="compositionally biased region" description="Acidic residues" evidence="3">
    <location>
        <begin position="51"/>
        <end position="67"/>
    </location>
</feature>
<dbReference type="GO" id="GO:0008143">
    <property type="term" value="F:poly(A) binding"/>
    <property type="evidence" value="ECO:0007669"/>
    <property type="project" value="TreeGrafter"/>
</dbReference>
<accession>A0A8J6B2I0</accession>
<evidence type="ECO:0000256" key="2">
    <source>
        <dbReference type="PROSITE-ProRule" id="PRU00176"/>
    </source>
</evidence>
<gene>
    <name evidence="5" type="ORF">J8273_6276</name>
</gene>
<dbReference type="PANTHER" id="PTHR23236:SF12">
    <property type="entry name" value="EUKARYOTIC INITIATION FACTOR 4B-RELATED"/>
    <property type="match status" value="1"/>
</dbReference>
<proteinExistence type="predicted"/>
<feature type="compositionally biased region" description="Basic and acidic residues" evidence="3">
    <location>
        <begin position="14"/>
        <end position="27"/>
    </location>
</feature>
<keyword evidence="1 2" id="KW-0694">RNA-binding</keyword>
<dbReference type="OrthoDB" id="4726at2759"/>